<accession>A0ABP3IGK8</accession>
<sequence>MKLGTKGAERRQNLREHLRCFRRKHDFVSIRLGPVEFKIRCLEYFLIHFVIKSGLYEQLL</sequence>
<dbReference type="EMBL" id="BAAACX010000016">
    <property type="protein sequence ID" value="GAA0402583.1"/>
    <property type="molecule type" value="Genomic_DNA"/>
</dbReference>
<protein>
    <submittedName>
        <fullName evidence="1">Uncharacterized protein</fullName>
    </submittedName>
</protein>
<reference evidence="2" key="1">
    <citation type="journal article" date="2019" name="Int. J. Syst. Evol. Microbiol.">
        <title>The Global Catalogue of Microorganisms (GCM) 10K type strain sequencing project: providing services to taxonomists for standard genome sequencing and annotation.</title>
        <authorList>
            <consortium name="The Broad Institute Genomics Platform"/>
            <consortium name="The Broad Institute Genome Sequencing Center for Infectious Disease"/>
            <person name="Wu L."/>
            <person name="Ma J."/>
        </authorList>
    </citation>
    <scope>NUCLEOTIDE SEQUENCE [LARGE SCALE GENOMIC DNA]</scope>
    <source>
        <strain evidence="2">JCM 12774</strain>
    </source>
</reference>
<evidence type="ECO:0000313" key="1">
    <source>
        <dbReference type="EMBL" id="GAA0402583.1"/>
    </source>
</evidence>
<organism evidence="1 2">
    <name type="scientific">Paenibacillus motobuensis</name>
    <dbReference type="NCBI Taxonomy" id="295324"/>
    <lineage>
        <taxon>Bacteria</taxon>
        <taxon>Bacillati</taxon>
        <taxon>Bacillota</taxon>
        <taxon>Bacilli</taxon>
        <taxon>Bacillales</taxon>
        <taxon>Paenibacillaceae</taxon>
        <taxon>Paenibacillus</taxon>
    </lineage>
</organism>
<comment type="caution">
    <text evidence="1">The sequence shown here is derived from an EMBL/GenBank/DDBJ whole genome shotgun (WGS) entry which is preliminary data.</text>
</comment>
<gene>
    <name evidence="1" type="ORF">GCM10008933_36270</name>
</gene>
<dbReference type="Proteomes" id="UP001500340">
    <property type="component" value="Unassembled WGS sequence"/>
</dbReference>
<name>A0ABP3IGK8_9BACL</name>
<proteinExistence type="predicted"/>
<keyword evidence="2" id="KW-1185">Reference proteome</keyword>
<evidence type="ECO:0000313" key="2">
    <source>
        <dbReference type="Proteomes" id="UP001500340"/>
    </source>
</evidence>